<sequence>MTTARKLIALAGAGDLGKYACEELLRDERFDLAVLSRKRDPWFLERNIDIHETDYSEKSVLQILNETNATALISFISVPHQLYLEIHVSLLGACRKSISCKRFIPSEFAGNIDNFPLLPKWYGASREPFRRILGASSGVEWTLVNFGWIMDYVLPKEKTYMTPIPDLFPIDPNGWKACIRGTGDEPQSFTCGRNIGEALVELLAAPKWEIHTYITGDRKTFNEVAEIVEKHFGRQLPKTFKSSREIKDFLKEHLQETNSETWLTEVEEWMIEGASSCPHGKVLDHMEKYFGRVNFLSIEALLELAKAQV</sequence>
<comment type="similarity">
    <text evidence="1">Belongs to the NmrA-type oxidoreductase family. Isoflavone reductase subfamily.</text>
</comment>
<comment type="caution">
    <text evidence="4">The sequence shown here is derived from an EMBL/GenBank/DDBJ whole genome shotgun (WGS) entry which is preliminary data.</text>
</comment>
<dbReference type="OrthoDB" id="419598at2759"/>
<evidence type="ECO:0000256" key="3">
    <source>
        <dbReference type="ARBA" id="ARBA00023002"/>
    </source>
</evidence>
<dbReference type="EMBL" id="MU007107">
    <property type="protein sequence ID" value="KAF2420711.1"/>
    <property type="molecule type" value="Genomic_DNA"/>
</dbReference>
<dbReference type="PANTHER" id="PTHR47706">
    <property type="entry name" value="NMRA-LIKE FAMILY PROTEIN"/>
    <property type="match status" value="1"/>
</dbReference>
<dbReference type="AlphaFoldDB" id="A0A9P4NGL1"/>
<keyword evidence="2" id="KW-0521">NADP</keyword>
<proteinExistence type="inferred from homology"/>
<evidence type="ECO:0000313" key="4">
    <source>
        <dbReference type="EMBL" id="KAF2420711.1"/>
    </source>
</evidence>
<keyword evidence="5" id="KW-1185">Reference proteome</keyword>
<dbReference type="InterPro" id="IPR036291">
    <property type="entry name" value="NAD(P)-bd_dom_sf"/>
</dbReference>
<organism evidence="4 5">
    <name type="scientific">Tothia fuscella</name>
    <dbReference type="NCBI Taxonomy" id="1048955"/>
    <lineage>
        <taxon>Eukaryota</taxon>
        <taxon>Fungi</taxon>
        <taxon>Dikarya</taxon>
        <taxon>Ascomycota</taxon>
        <taxon>Pezizomycotina</taxon>
        <taxon>Dothideomycetes</taxon>
        <taxon>Pleosporomycetidae</taxon>
        <taxon>Venturiales</taxon>
        <taxon>Cylindrosympodiaceae</taxon>
        <taxon>Tothia</taxon>
    </lineage>
</organism>
<dbReference type="Gene3D" id="3.40.50.720">
    <property type="entry name" value="NAD(P)-binding Rossmann-like Domain"/>
    <property type="match status" value="1"/>
</dbReference>
<dbReference type="GO" id="GO:0016491">
    <property type="term" value="F:oxidoreductase activity"/>
    <property type="evidence" value="ECO:0007669"/>
    <property type="project" value="UniProtKB-KW"/>
</dbReference>
<dbReference type="Proteomes" id="UP000800235">
    <property type="component" value="Unassembled WGS sequence"/>
</dbReference>
<keyword evidence="3" id="KW-0560">Oxidoreductase</keyword>
<dbReference type="PANTHER" id="PTHR47706:SF4">
    <property type="entry name" value="NMRA-LIKE DOMAIN-CONTAINING PROTEIN"/>
    <property type="match status" value="1"/>
</dbReference>
<dbReference type="SUPFAM" id="SSF51735">
    <property type="entry name" value="NAD(P)-binding Rossmann-fold domains"/>
    <property type="match status" value="1"/>
</dbReference>
<accession>A0A9P4NGL1</accession>
<evidence type="ECO:0000256" key="1">
    <source>
        <dbReference type="ARBA" id="ARBA00005725"/>
    </source>
</evidence>
<dbReference type="Gene3D" id="3.90.25.10">
    <property type="entry name" value="UDP-galactose 4-epimerase, domain 1"/>
    <property type="match status" value="1"/>
</dbReference>
<evidence type="ECO:0000313" key="5">
    <source>
        <dbReference type="Proteomes" id="UP000800235"/>
    </source>
</evidence>
<evidence type="ECO:0000256" key="2">
    <source>
        <dbReference type="ARBA" id="ARBA00022857"/>
    </source>
</evidence>
<protein>
    <submittedName>
        <fullName evidence="4">NAD(P)-binding protein</fullName>
    </submittedName>
</protein>
<dbReference type="InterPro" id="IPR051609">
    <property type="entry name" value="NmrA/Isoflavone_reductase-like"/>
</dbReference>
<name>A0A9P4NGL1_9PEZI</name>
<reference evidence="4" key="1">
    <citation type="journal article" date="2020" name="Stud. Mycol.">
        <title>101 Dothideomycetes genomes: a test case for predicting lifestyles and emergence of pathogens.</title>
        <authorList>
            <person name="Haridas S."/>
            <person name="Albert R."/>
            <person name="Binder M."/>
            <person name="Bloem J."/>
            <person name="Labutti K."/>
            <person name="Salamov A."/>
            <person name="Andreopoulos B."/>
            <person name="Baker S."/>
            <person name="Barry K."/>
            <person name="Bills G."/>
            <person name="Bluhm B."/>
            <person name="Cannon C."/>
            <person name="Castanera R."/>
            <person name="Culley D."/>
            <person name="Daum C."/>
            <person name="Ezra D."/>
            <person name="Gonzalez J."/>
            <person name="Henrissat B."/>
            <person name="Kuo A."/>
            <person name="Liang C."/>
            <person name="Lipzen A."/>
            <person name="Lutzoni F."/>
            <person name="Magnuson J."/>
            <person name="Mondo S."/>
            <person name="Nolan M."/>
            <person name="Ohm R."/>
            <person name="Pangilinan J."/>
            <person name="Park H.-J."/>
            <person name="Ramirez L."/>
            <person name="Alfaro M."/>
            <person name="Sun H."/>
            <person name="Tritt A."/>
            <person name="Yoshinaga Y."/>
            <person name="Zwiers L.-H."/>
            <person name="Turgeon B."/>
            <person name="Goodwin S."/>
            <person name="Spatafora J."/>
            <person name="Crous P."/>
            <person name="Grigoriev I."/>
        </authorList>
    </citation>
    <scope>NUCLEOTIDE SEQUENCE</scope>
    <source>
        <strain evidence="4">CBS 130266</strain>
    </source>
</reference>
<gene>
    <name evidence="4" type="ORF">EJ08DRAFT_641972</name>
</gene>